<dbReference type="InterPro" id="IPR032675">
    <property type="entry name" value="LRR_dom_sf"/>
</dbReference>
<gene>
    <name evidence="3" type="ORF">S01H1_01566</name>
</gene>
<dbReference type="SMART" id="SM00369">
    <property type="entry name" value="LRR_TYP"/>
    <property type="match status" value="3"/>
</dbReference>
<dbReference type="Pfam" id="PF12799">
    <property type="entry name" value="LRR_4"/>
    <property type="match status" value="1"/>
</dbReference>
<dbReference type="InterPro" id="IPR025875">
    <property type="entry name" value="Leu-rich_rpt_4"/>
</dbReference>
<dbReference type="PRINTS" id="PR00019">
    <property type="entry name" value="LEURICHRPT"/>
</dbReference>
<evidence type="ECO:0008006" key="4">
    <source>
        <dbReference type="Google" id="ProtNLM"/>
    </source>
</evidence>
<accession>X0SYZ8</accession>
<dbReference type="Gene3D" id="3.80.10.10">
    <property type="entry name" value="Ribonuclease Inhibitor"/>
    <property type="match status" value="1"/>
</dbReference>
<keyword evidence="1" id="KW-0433">Leucine-rich repeat</keyword>
<evidence type="ECO:0000256" key="1">
    <source>
        <dbReference type="ARBA" id="ARBA00022614"/>
    </source>
</evidence>
<dbReference type="PANTHER" id="PTHR46652">
    <property type="entry name" value="LEUCINE-RICH REPEAT AND IQ DOMAIN-CONTAINING PROTEIN 1-RELATED"/>
    <property type="match status" value="1"/>
</dbReference>
<organism evidence="3">
    <name type="scientific">marine sediment metagenome</name>
    <dbReference type="NCBI Taxonomy" id="412755"/>
    <lineage>
        <taxon>unclassified sequences</taxon>
        <taxon>metagenomes</taxon>
        <taxon>ecological metagenomes</taxon>
    </lineage>
</organism>
<evidence type="ECO:0000313" key="3">
    <source>
        <dbReference type="EMBL" id="GAF81157.1"/>
    </source>
</evidence>
<dbReference type="EMBL" id="BARS01000690">
    <property type="protein sequence ID" value="GAF81157.1"/>
    <property type="molecule type" value="Genomic_DNA"/>
</dbReference>
<protein>
    <recommendedName>
        <fullName evidence="4">Leucine-rich repeat domain-containing protein</fullName>
    </recommendedName>
</protein>
<dbReference type="PROSITE" id="PS51450">
    <property type="entry name" value="LRR"/>
    <property type="match status" value="3"/>
</dbReference>
<dbReference type="PANTHER" id="PTHR46652:SF3">
    <property type="entry name" value="LEUCINE-RICH REPEAT-CONTAINING PROTEIN 9"/>
    <property type="match status" value="1"/>
</dbReference>
<sequence>QIVNISALSGLTNLAYLALGSNQIGNISALSDLANLAELDLSHNQIVGISALSGLTKLTVLYLNNNKIHDIAPLVNNAGIDSGDAVDLVHNQLHFESGSPSMLDIEALRQRRVGVTYLPQDCATCD</sequence>
<dbReference type="InterPro" id="IPR050836">
    <property type="entry name" value="SDS22/Internalin_LRR"/>
</dbReference>
<name>X0SYZ8_9ZZZZ</name>
<reference evidence="3" key="1">
    <citation type="journal article" date="2014" name="Front. Microbiol.">
        <title>High frequency of phylogenetically diverse reductive dehalogenase-homologous genes in deep subseafloor sedimentary metagenomes.</title>
        <authorList>
            <person name="Kawai M."/>
            <person name="Futagami T."/>
            <person name="Toyoda A."/>
            <person name="Takaki Y."/>
            <person name="Nishi S."/>
            <person name="Hori S."/>
            <person name="Arai W."/>
            <person name="Tsubouchi T."/>
            <person name="Morono Y."/>
            <person name="Uchiyama I."/>
            <person name="Ito T."/>
            <person name="Fujiyama A."/>
            <person name="Inagaki F."/>
            <person name="Takami H."/>
        </authorList>
    </citation>
    <scope>NUCLEOTIDE SEQUENCE</scope>
    <source>
        <strain evidence="3">Expedition CK06-06</strain>
    </source>
</reference>
<dbReference type="SMART" id="SM00365">
    <property type="entry name" value="LRR_SD22"/>
    <property type="match status" value="3"/>
</dbReference>
<dbReference type="InterPro" id="IPR001611">
    <property type="entry name" value="Leu-rich_rpt"/>
</dbReference>
<evidence type="ECO:0000256" key="2">
    <source>
        <dbReference type="ARBA" id="ARBA00022737"/>
    </source>
</evidence>
<proteinExistence type="predicted"/>
<dbReference type="SUPFAM" id="SSF52075">
    <property type="entry name" value="Outer arm dynein light chain 1"/>
    <property type="match status" value="1"/>
</dbReference>
<comment type="caution">
    <text evidence="3">The sequence shown here is derived from an EMBL/GenBank/DDBJ whole genome shotgun (WGS) entry which is preliminary data.</text>
</comment>
<dbReference type="InterPro" id="IPR003591">
    <property type="entry name" value="Leu-rich_rpt_typical-subtyp"/>
</dbReference>
<feature type="non-terminal residue" evidence="3">
    <location>
        <position position="1"/>
    </location>
</feature>
<keyword evidence="2" id="KW-0677">Repeat</keyword>
<dbReference type="AlphaFoldDB" id="X0SYZ8"/>